<dbReference type="InterPro" id="IPR033469">
    <property type="entry name" value="CYTH-like_dom_sf"/>
</dbReference>
<organism evidence="3 4">
    <name type="scientific">Leeuwenhoekiella aequorea</name>
    <dbReference type="NCBI Taxonomy" id="283736"/>
    <lineage>
        <taxon>Bacteria</taxon>
        <taxon>Pseudomonadati</taxon>
        <taxon>Bacteroidota</taxon>
        <taxon>Flavobacteriia</taxon>
        <taxon>Flavobacteriales</taxon>
        <taxon>Flavobacteriaceae</taxon>
        <taxon>Leeuwenhoekiella</taxon>
    </lineage>
</organism>
<evidence type="ECO:0000313" key="3">
    <source>
        <dbReference type="EMBL" id="RXG24223.1"/>
    </source>
</evidence>
<dbReference type="SMART" id="SM01118">
    <property type="entry name" value="CYTH"/>
    <property type="match status" value="1"/>
</dbReference>
<evidence type="ECO:0000259" key="2">
    <source>
        <dbReference type="PROSITE" id="PS51707"/>
    </source>
</evidence>
<dbReference type="RefSeq" id="WP_128755976.1">
    <property type="nucleotide sequence ID" value="NZ_QOVM01000001.1"/>
</dbReference>
<dbReference type="EMBL" id="QOVM01000001">
    <property type="protein sequence ID" value="RXG24223.1"/>
    <property type="molecule type" value="Genomic_DNA"/>
</dbReference>
<keyword evidence="4" id="KW-1185">Reference proteome</keyword>
<gene>
    <name evidence="3" type="ORF">DSM00_7</name>
</gene>
<dbReference type="Gene3D" id="2.40.320.10">
    <property type="entry name" value="Hypothetical Protein Pfu-838710-001"/>
    <property type="match status" value="1"/>
</dbReference>
<evidence type="ECO:0000313" key="4">
    <source>
        <dbReference type="Proteomes" id="UP000289238"/>
    </source>
</evidence>
<comment type="caution">
    <text evidence="3">The sequence shown here is derived from an EMBL/GenBank/DDBJ whole genome shotgun (WGS) entry which is preliminary data.</text>
</comment>
<proteinExistence type="predicted"/>
<dbReference type="Pfam" id="PF01928">
    <property type="entry name" value="CYTH"/>
    <property type="match status" value="1"/>
</dbReference>
<dbReference type="AlphaFoldDB" id="A0A4Q0PBP3"/>
<dbReference type="PIRSF" id="PIRSF016487">
    <property type="entry name" value="CYTH_UCP016487"/>
    <property type="match status" value="1"/>
</dbReference>
<dbReference type="PANTHER" id="PTHR40114">
    <property type="entry name" value="SLR0698 PROTEIN"/>
    <property type="match status" value="1"/>
</dbReference>
<accession>A0A4Q0PBP3</accession>
<dbReference type="InterPro" id="IPR012042">
    <property type="entry name" value="NeuTTM/CthTTM-like"/>
</dbReference>
<dbReference type="InterPro" id="IPR023577">
    <property type="entry name" value="CYTH_domain"/>
</dbReference>
<dbReference type="PANTHER" id="PTHR40114:SF1">
    <property type="entry name" value="SLR0698 PROTEIN"/>
    <property type="match status" value="1"/>
</dbReference>
<feature type="active site" description="Proton acceptor" evidence="1">
    <location>
        <position position="29"/>
    </location>
</feature>
<dbReference type="CDD" id="cd07891">
    <property type="entry name" value="CYTH-like_CthTTM-like_1"/>
    <property type="match status" value="1"/>
</dbReference>
<name>A0A4Q0PBP3_9FLAO</name>
<reference evidence="3 4" key="1">
    <citation type="submission" date="2018-07" db="EMBL/GenBank/DDBJ databases">
        <title>Leeuwenhoekiella genomics.</title>
        <authorList>
            <person name="Tahon G."/>
            <person name="Willems A."/>
        </authorList>
    </citation>
    <scope>NUCLEOTIDE SEQUENCE [LARGE SCALE GENOMIC DNA]</scope>
    <source>
        <strain evidence="3 4">LMG 22550</strain>
    </source>
</reference>
<evidence type="ECO:0000256" key="1">
    <source>
        <dbReference type="PIRSR" id="PIRSR016487-1"/>
    </source>
</evidence>
<dbReference type="OrthoDB" id="9805588at2"/>
<dbReference type="SUPFAM" id="SSF55154">
    <property type="entry name" value="CYTH-like phosphatases"/>
    <property type="match status" value="1"/>
</dbReference>
<protein>
    <submittedName>
        <fullName evidence="3">CYTH domain-containing protein</fullName>
    </submittedName>
</protein>
<sequence length="159" mass="18495">MQEIERKFLVKSDDFKIDAFTYSEIKQGYLNSNPDRAVRIRIKNEEGYLTIKGRSNSSGTTRFEWEKQLSKEEAEALFELCEPGTIIKRRYLVKAGIHTYEVDVFEGENKGLILAEIELNFEDEAFIKPLWLGEEVTGDNRYYNSQLSKNPIKAHSDFN</sequence>
<dbReference type="PROSITE" id="PS51707">
    <property type="entry name" value="CYTH"/>
    <property type="match status" value="1"/>
</dbReference>
<dbReference type="Proteomes" id="UP000289238">
    <property type="component" value="Unassembled WGS sequence"/>
</dbReference>
<feature type="domain" description="CYTH" evidence="2">
    <location>
        <begin position="1"/>
        <end position="149"/>
    </location>
</feature>